<keyword evidence="3" id="KW-1185">Reference proteome</keyword>
<evidence type="ECO:0000256" key="1">
    <source>
        <dbReference type="SAM" id="MobiDB-lite"/>
    </source>
</evidence>
<accession>A0A9P0AG81</accession>
<feature type="region of interest" description="Disordered" evidence="1">
    <location>
        <begin position="209"/>
        <end position="270"/>
    </location>
</feature>
<feature type="compositionally biased region" description="Low complexity" evidence="1">
    <location>
        <begin position="244"/>
        <end position="259"/>
    </location>
</feature>
<protein>
    <submittedName>
        <fullName evidence="2">Uncharacterized protein</fullName>
    </submittedName>
</protein>
<proteinExistence type="predicted"/>
<organism evidence="2 3">
    <name type="scientific">Bemisia tabaci</name>
    <name type="common">Sweetpotato whitefly</name>
    <name type="synonym">Aleurodes tabaci</name>
    <dbReference type="NCBI Taxonomy" id="7038"/>
    <lineage>
        <taxon>Eukaryota</taxon>
        <taxon>Metazoa</taxon>
        <taxon>Ecdysozoa</taxon>
        <taxon>Arthropoda</taxon>
        <taxon>Hexapoda</taxon>
        <taxon>Insecta</taxon>
        <taxon>Pterygota</taxon>
        <taxon>Neoptera</taxon>
        <taxon>Paraneoptera</taxon>
        <taxon>Hemiptera</taxon>
        <taxon>Sternorrhyncha</taxon>
        <taxon>Aleyrodoidea</taxon>
        <taxon>Aleyrodidae</taxon>
        <taxon>Aleyrodinae</taxon>
        <taxon>Bemisia</taxon>
    </lineage>
</organism>
<dbReference type="AlphaFoldDB" id="A0A9P0AG81"/>
<dbReference type="EMBL" id="OU963866">
    <property type="protein sequence ID" value="CAH0391118.1"/>
    <property type="molecule type" value="Genomic_DNA"/>
</dbReference>
<evidence type="ECO:0000313" key="2">
    <source>
        <dbReference type="EMBL" id="CAH0391118.1"/>
    </source>
</evidence>
<evidence type="ECO:0000313" key="3">
    <source>
        <dbReference type="Proteomes" id="UP001152759"/>
    </source>
</evidence>
<gene>
    <name evidence="2" type="ORF">BEMITA_LOCUS9767</name>
</gene>
<sequence length="296" mass="33806">MILLVSVIGFSRGQWRYRKINDMYEAGELKPGDVLRSNVKGNYHLIGDNSLIYKMPAAVNKFAYDVHWDSFKLPLRIGDDDLWVMKIGRATDAERSIALAKKLCDKYVPYHLIRCSKKMYWKYILWGERPSRKLVPLLVMRSCPLAAPLLKVTAHDVTTGRFKFTDFQGRDEDESHAISPVPASRTRFFKAGHLLWELGREGRVSRVPSELRRKKRHSMSDKDRNYPSSSFESAVSFDALSEGSSPSTTSRSTSSPVVTEKTPKPKVSRQLYLSLSMKKLQEELQDKLTSRSRGAD</sequence>
<reference evidence="2" key="1">
    <citation type="submission" date="2021-12" db="EMBL/GenBank/DDBJ databases">
        <authorList>
            <person name="King R."/>
        </authorList>
    </citation>
    <scope>NUCLEOTIDE SEQUENCE</scope>
</reference>
<name>A0A9P0AG81_BEMTA</name>
<dbReference type="Proteomes" id="UP001152759">
    <property type="component" value="Chromosome 5"/>
</dbReference>